<accession>D9CIY2</accession>
<evidence type="ECO:0000313" key="4">
    <source>
        <dbReference type="EMBL" id="ADI46841.1"/>
    </source>
</evidence>
<proteinExistence type="predicted"/>
<feature type="compositionally biased region" description="Polar residues" evidence="2">
    <location>
        <begin position="88"/>
        <end position="111"/>
    </location>
</feature>
<protein>
    <submittedName>
        <fullName evidence="4">MTF0822</fullName>
    </submittedName>
</protein>
<dbReference type="PANTHER" id="PTHR10004:SF8">
    <property type="entry name" value="OS06G0538200 PROTEIN"/>
    <property type="match status" value="1"/>
</dbReference>
<dbReference type="Pfam" id="PF13374">
    <property type="entry name" value="TPR_10"/>
    <property type="match status" value="1"/>
</dbReference>
<organism evidence="4">
    <name type="scientific">Volvox carteri f. nagariensis</name>
    <dbReference type="NCBI Taxonomy" id="3068"/>
    <lineage>
        <taxon>Eukaryota</taxon>
        <taxon>Viridiplantae</taxon>
        <taxon>Chlorophyta</taxon>
        <taxon>core chlorophytes</taxon>
        <taxon>Chlorophyceae</taxon>
        <taxon>CS clade</taxon>
        <taxon>Chlamydomonadales</taxon>
        <taxon>Volvocaceae</taxon>
        <taxon>Volvox</taxon>
    </lineage>
</organism>
<dbReference type="SUPFAM" id="SSF48452">
    <property type="entry name" value="TPR-like"/>
    <property type="match status" value="2"/>
</dbReference>
<feature type="coiled-coil region" evidence="1">
    <location>
        <begin position="496"/>
        <end position="523"/>
    </location>
</feature>
<name>D9CIY2_VOLCA</name>
<keyword evidence="3" id="KW-0472">Membrane</keyword>
<evidence type="ECO:0000256" key="3">
    <source>
        <dbReference type="SAM" id="Phobius"/>
    </source>
</evidence>
<keyword evidence="3" id="KW-1133">Transmembrane helix</keyword>
<dbReference type="InterPro" id="IPR011990">
    <property type="entry name" value="TPR-like_helical_dom_sf"/>
</dbReference>
<dbReference type="PANTHER" id="PTHR10004">
    <property type="entry name" value="OS06G0538200 PROTEIN"/>
    <property type="match status" value="1"/>
</dbReference>
<evidence type="ECO:0000256" key="1">
    <source>
        <dbReference type="SAM" id="Coils"/>
    </source>
</evidence>
<keyword evidence="3" id="KW-0812">Transmembrane</keyword>
<sequence>MRMECGMIPRLMPTALHMAASFSRKEVSLRLRIADCRHESPRVAVVAFLGLGIASVTAVVSIIMMKTRSRPAAKGPPAKGKLHKSTRTRSVSSENPQVKGLQASTRPTMSPSRDFPPDATHSKPAVFAEGSTITCKGLAPSFPRIFAPCSSSAEERGCNYDAERVACEAGPLPSLRSAVATVGESVILQHLRRTDNFSVLEQEQQRANQRQEKPEGQPPKDCILDQIQPKGACRVAALKVLYGQLPQQSMAQSVPTPVASNAVVTVFPPNVETVQTNQHSAADGVELVRAALIPTDSLEDAMDSLEAKSPAVDMACMEAAQAQFRAEVEAEHLLLDATAAWHLEGNRVHGVILARRALEALRSGPHRAKYRSEVASSLADMLHAMNLWDEALDAVDEALQAAQQAGEWALAVKLSNNMGALYKELGRVFDAEALHRSCYSMAVEELGIAHPLSSLTRANLIEALMVQKAWEPAGSLNVKVADQEQQGQECDSKEEKVDMSEARQLLQAALSQLKAEAEILKVAAANPSALVGKGIEGLTQSDGFSSDQCELTATALYCRTCIATVRTYIELGRLEMEAGEDLAAAEDAYRAAVELCDEVYGADSRESQGTASSLANCLRAAGKKEEARVLYERLYDLTFKRNGCGEATAVHLAQSLADLAEEVGLASLRTCGRSSWPGSRLGVSA</sequence>
<feature type="region of interest" description="Disordered" evidence="2">
    <location>
        <begin position="68"/>
        <end position="123"/>
    </location>
</feature>
<dbReference type="AlphaFoldDB" id="D9CIY2"/>
<keyword evidence="1" id="KW-0175">Coiled coil</keyword>
<dbReference type="EMBL" id="GU784915">
    <property type="protein sequence ID" value="ADI46841.1"/>
    <property type="molecule type" value="Genomic_DNA"/>
</dbReference>
<evidence type="ECO:0000256" key="2">
    <source>
        <dbReference type="SAM" id="MobiDB-lite"/>
    </source>
</evidence>
<reference evidence="4" key="1">
    <citation type="journal article" date="2010" name="Science">
        <title>Evolution of an expanded sex-determining locus in Volvox.</title>
        <authorList>
            <person name="Ferris P."/>
            <person name="Olson B.J."/>
            <person name="De Hoff P.L."/>
            <person name="Douglass S."/>
            <person name="Casero D."/>
            <person name="Prochnik S."/>
            <person name="Geng S."/>
            <person name="Rai R."/>
            <person name="Grimwood J."/>
            <person name="Schmutz J."/>
            <person name="Nishii I."/>
            <person name="Hamaji T."/>
            <person name="Nozaki H."/>
            <person name="Pellegrini M."/>
            <person name="Umen J.G."/>
        </authorList>
    </citation>
    <scope>NUCLEOTIDE SEQUENCE</scope>
    <source>
        <strain evidence="4">Eve</strain>
    </source>
</reference>
<dbReference type="Gene3D" id="1.25.40.10">
    <property type="entry name" value="Tetratricopeptide repeat domain"/>
    <property type="match status" value="2"/>
</dbReference>
<feature type="transmembrane region" description="Helical" evidence="3">
    <location>
        <begin position="43"/>
        <end position="65"/>
    </location>
</feature>
<gene>
    <name evidence="4" type="primary">MTF0822</name>
</gene>